<sequence length="235" mass="27372">MEKFDIVIHPNIAERGVTDENSCYYVPCMIKEEPGHDIYEMFNVTQQTCRMSTWLGFKFRFLPPHLINHLISSLCRSYVVAEVVNSKQRERKLAIFRGKAVVELQKTTKLRKLLLTTCPNLIQLQILEFGENVTMQRGMYKYIADFVAEEINKIISTRYRMTNVYYEKRWECGLTKPEFVTGSNAFSEEQITEYYCGTCARTHKHIGEWSGVQGKTLIVSEAYIYEFPAQLMATL</sequence>
<proteinExistence type="predicted"/>
<dbReference type="EMBL" id="CACVKT020001651">
    <property type="protein sequence ID" value="CAC5370080.1"/>
    <property type="molecule type" value="Genomic_DNA"/>
</dbReference>
<name>A0A6J8ALX3_MYTCO</name>
<accession>A0A6J8ALX3</accession>
<protein>
    <submittedName>
        <fullName evidence="1">Uncharacterized protein</fullName>
    </submittedName>
</protein>
<dbReference type="AlphaFoldDB" id="A0A6J8ALX3"/>
<evidence type="ECO:0000313" key="1">
    <source>
        <dbReference type="EMBL" id="CAC5370080.1"/>
    </source>
</evidence>
<dbReference type="OrthoDB" id="10366664at2759"/>
<keyword evidence="2" id="KW-1185">Reference proteome</keyword>
<gene>
    <name evidence="1" type="ORF">MCOR_9050</name>
</gene>
<reference evidence="1 2" key="1">
    <citation type="submission" date="2020-06" db="EMBL/GenBank/DDBJ databases">
        <authorList>
            <person name="Li R."/>
            <person name="Bekaert M."/>
        </authorList>
    </citation>
    <scope>NUCLEOTIDE SEQUENCE [LARGE SCALE GENOMIC DNA]</scope>
    <source>
        <strain evidence="2">wild</strain>
    </source>
</reference>
<organism evidence="1 2">
    <name type="scientific">Mytilus coruscus</name>
    <name type="common">Sea mussel</name>
    <dbReference type="NCBI Taxonomy" id="42192"/>
    <lineage>
        <taxon>Eukaryota</taxon>
        <taxon>Metazoa</taxon>
        <taxon>Spiralia</taxon>
        <taxon>Lophotrochozoa</taxon>
        <taxon>Mollusca</taxon>
        <taxon>Bivalvia</taxon>
        <taxon>Autobranchia</taxon>
        <taxon>Pteriomorphia</taxon>
        <taxon>Mytilida</taxon>
        <taxon>Mytiloidea</taxon>
        <taxon>Mytilidae</taxon>
        <taxon>Mytilinae</taxon>
        <taxon>Mytilus</taxon>
    </lineage>
</organism>
<dbReference type="Proteomes" id="UP000507470">
    <property type="component" value="Unassembled WGS sequence"/>
</dbReference>
<evidence type="ECO:0000313" key="2">
    <source>
        <dbReference type="Proteomes" id="UP000507470"/>
    </source>
</evidence>